<accession>A0A1F5RJ93</accession>
<comment type="function">
    <text evidence="7">One of the primary rRNA binding proteins, it binds directly near the 3'-end of the 23S rRNA, where it nucleates assembly of the 50S subunit.</text>
</comment>
<evidence type="ECO:0000313" key="9">
    <source>
        <dbReference type="EMBL" id="OGF14243.1"/>
    </source>
</evidence>
<evidence type="ECO:0000256" key="4">
    <source>
        <dbReference type="ARBA" id="ARBA00022980"/>
    </source>
</evidence>
<dbReference type="InterPro" id="IPR000597">
    <property type="entry name" value="Ribosomal_uL3"/>
</dbReference>
<evidence type="ECO:0000256" key="2">
    <source>
        <dbReference type="ARBA" id="ARBA00022730"/>
    </source>
</evidence>
<name>A0A1F5RJ93_9BACT</name>
<dbReference type="Gene3D" id="3.30.160.810">
    <property type="match status" value="1"/>
</dbReference>
<evidence type="ECO:0000256" key="5">
    <source>
        <dbReference type="ARBA" id="ARBA00023274"/>
    </source>
</evidence>
<dbReference type="FunFam" id="3.30.160.810:FF:000001">
    <property type="entry name" value="50S ribosomal protein L3"/>
    <property type="match status" value="1"/>
</dbReference>
<comment type="caution">
    <text evidence="9">The sequence shown here is derived from an EMBL/GenBank/DDBJ whole genome shotgun (WGS) entry which is preliminary data.</text>
</comment>
<keyword evidence="2 7" id="KW-0699">rRNA-binding</keyword>
<keyword evidence="5 7" id="KW-0687">Ribonucleoprotein</keyword>
<evidence type="ECO:0000256" key="6">
    <source>
        <dbReference type="ARBA" id="ARBA00035243"/>
    </source>
</evidence>
<dbReference type="Pfam" id="PF00297">
    <property type="entry name" value="Ribosomal_L3"/>
    <property type="match status" value="1"/>
</dbReference>
<dbReference type="InterPro" id="IPR019927">
    <property type="entry name" value="Ribosomal_uL3_bac/org-type"/>
</dbReference>
<dbReference type="PANTHER" id="PTHR11229:SF16">
    <property type="entry name" value="LARGE RIBOSOMAL SUBUNIT PROTEIN UL3C"/>
    <property type="match status" value="1"/>
</dbReference>
<evidence type="ECO:0000256" key="7">
    <source>
        <dbReference type="HAMAP-Rule" id="MF_01325"/>
    </source>
</evidence>
<dbReference type="Proteomes" id="UP000177230">
    <property type="component" value="Unassembled WGS sequence"/>
</dbReference>
<comment type="similarity">
    <text evidence="1 7">Belongs to the universal ribosomal protein uL3 family.</text>
</comment>
<dbReference type="HAMAP" id="MF_01325_B">
    <property type="entry name" value="Ribosomal_uL3_B"/>
    <property type="match status" value="1"/>
</dbReference>
<protein>
    <recommendedName>
        <fullName evidence="6 7">Large ribosomal subunit protein uL3</fullName>
    </recommendedName>
</protein>
<evidence type="ECO:0000313" key="10">
    <source>
        <dbReference type="Proteomes" id="UP000177230"/>
    </source>
</evidence>
<evidence type="ECO:0000256" key="1">
    <source>
        <dbReference type="ARBA" id="ARBA00006540"/>
    </source>
</evidence>
<evidence type="ECO:0000256" key="3">
    <source>
        <dbReference type="ARBA" id="ARBA00022884"/>
    </source>
</evidence>
<keyword evidence="3 7" id="KW-0694">RNA-binding</keyword>
<dbReference type="GO" id="GO:0019843">
    <property type="term" value="F:rRNA binding"/>
    <property type="evidence" value="ECO:0007669"/>
    <property type="project" value="UniProtKB-UniRule"/>
</dbReference>
<dbReference type="Gene3D" id="2.40.30.10">
    <property type="entry name" value="Translation factors"/>
    <property type="match status" value="1"/>
</dbReference>
<proteinExistence type="inferred from homology"/>
<feature type="region of interest" description="Disordered" evidence="8">
    <location>
        <begin position="127"/>
        <end position="154"/>
    </location>
</feature>
<sequence>MNAMIGRKIGMTQVFGESNVMVPVTVLEVGPCVVTQIKTKDKDGYSAVQLGFGSKKPGKVNKPITGHLAKSKAQPVQVMQEFRVDDTAGYQLGQVITADIFAAGDRIKVAGTTKGKGTAGVMKRHKFHGGPASHGQTDRNRHAGAVGSGSSPGRVYPGTKMAGHMGDVKFSVRNLKVVKVDQSKNIILVKGAVPGAPDGILSIHKI</sequence>
<dbReference type="SUPFAM" id="SSF50447">
    <property type="entry name" value="Translation proteins"/>
    <property type="match status" value="1"/>
</dbReference>
<dbReference type="InterPro" id="IPR009000">
    <property type="entry name" value="Transl_B-barrel_sf"/>
</dbReference>
<organism evidence="9 10">
    <name type="scientific">Candidatus Edwardsbacteria bacterium GWF2_54_11</name>
    <dbReference type="NCBI Taxonomy" id="1817851"/>
    <lineage>
        <taxon>Bacteria</taxon>
        <taxon>Candidatus Edwardsiibacteriota</taxon>
    </lineage>
</organism>
<dbReference type="AlphaFoldDB" id="A0A1F5RJ93"/>
<dbReference type="NCBIfam" id="TIGR03625">
    <property type="entry name" value="L3_bact"/>
    <property type="match status" value="1"/>
</dbReference>
<comment type="subunit">
    <text evidence="7">Part of the 50S ribosomal subunit. Forms a cluster with proteins L14 and L19.</text>
</comment>
<gene>
    <name evidence="7" type="primary">rplC</name>
    <name evidence="9" type="ORF">A2024_08265</name>
</gene>
<reference evidence="9 10" key="1">
    <citation type="journal article" date="2016" name="Nat. Commun.">
        <title>Thousands of microbial genomes shed light on interconnected biogeochemical processes in an aquifer system.</title>
        <authorList>
            <person name="Anantharaman K."/>
            <person name="Brown C.T."/>
            <person name="Hug L.A."/>
            <person name="Sharon I."/>
            <person name="Castelle C.J."/>
            <person name="Probst A.J."/>
            <person name="Thomas B.C."/>
            <person name="Singh A."/>
            <person name="Wilkins M.J."/>
            <person name="Karaoz U."/>
            <person name="Brodie E.L."/>
            <person name="Williams K.H."/>
            <person name="Hubbard S.S."/>
            <person name="Banfield J.F."/>
        </authorList>
    </citation>
    <scope>NUCLEOTIDE SEQUENCE [LARGE SCALE GENOMIC DNA]</scope>
</reference>
<dbReference type="EMBL" id="MFFM01000005">
    <property type="protein sequence ID" value="OGF14243.1"/>
    <property type="molecule type" value="Genomic_DNA"/>
</dbReference>
<dbReference type="GO" id="GO:0003735">
    <property type="term" value="F:structural constituent of ribosome"/>
    <property type="evidence" value="ECO:0007669"/>
    <property type="project" value="UniProtKB-UniRule"/>
</dbReference>
<dbReference type="PANTHER" id="PTHR11229">
    <property type="entry name" value="50S RIBOSOMAL PROTEIN L3"/>
    <property type="match status" value="1"/>
</dbReference>
<dbReference type="GO" id="GO:0006412">
    <property type="term" value="P:translation"/>
    <property type="evidence" value="ECO:0007669"/>
    <property type="project" value="UniProtKB-UniRule"/>
</dbReference>
<keyword evidence="4 7" id="KW-0689">Ribosomal protein</keyword>
<evidence type="ECO:0000256" key="8">
    <source>
        <dbReference type="SAM" id="MobiDB-lite"/>
    </source>
</evidence>
<dbReference type="FunFam" id="2.40.30.10:FF:000004">
    <property type="entry name" value="50S ribosomal protein L3"/>
    <property type="match status" value="1"/>
</dbReference>
<dbReference type="GO" id="GO:0022625">
    <property type="term" value="C:cytosolic large ribosomal subunit"/>
    <property type="evidence" value="ECO:0007669"/>
    <property type="project" value="TreeGrafter"/>
</dbReference>